<evidence type="ECO:0000256" key="3">
    <source>
        <dbReference type="ARBA" id="ARBA00022454"/>
    </source>
</evidence>
<dbReference type="GO" id="GO:0005694">
    <property type="term" value="C:chromosome"/>
    <property type="evidence" value="ECO:0007669"/>
    <property type="project" value="UniProtKB-SubCell"/>
</dbReference>
<dbReference type="GeneID" id="68108941"/>
<reference evidence="8 9" key="1">
    <citation type="journal article" date="2019" name="Sci. Rep.">
        <title>Nanopore sequencing improves the draft genome of the human pathogenic amoeba Naegleria fowleri.</title>
        <authorList>
            <person name="Liechti N."/>
            <person name="Schurch N."/>
            <person name="Bruggmann R."/>
            <person name="Wittwer M."/>
        </authorList>
    </citation>
    <scope>NUCLEOTIDE SEQUENCE [LARGE SCALE GENOMIC DNA]</scope>
    <source>
        <strain evidence="8 9">ATCC 30894</strain>
    </source>
</reference>
<dbReference type="VEuPathDB" id="AmoebaDB:FDP41_001723"/>
<dbReference type="SUPFAM" id="SSF52047">
    <property type="entry name" value="RNI-like"/>
    <property type="match status" value="1"/>
</dbReference>
<dbReference type="SUPFAM" id="SSF81901">
    <property type="entry name" value="HCP-like"/>
    <property type="match status" value="4"/>
</dbReference>
<dbReference type="SMART" id="SM00028">
    <property type="entry name" value="TPR"/>
    <property type="match status" value="4"/>
</dbReference>
<dbReference type="VEuPathDB" id="AmoebaDB:NF0036000"/>
<evidence type="ECO:0000256" key="2">
    <source>
        <dbReference type="ARBA" id="ARBA00010999"/>
    </source>
</evidence>
<dbReference type="InterPro" id="IPR032675">
    <property type="entry name" value="LRR_dom_sf"/>
</dbReference>
<evidence type="ECO:0000256" key="1">
    <source>
        <dbReference type="ARBA" id="ARBA00004286"/>
    </source>
</evidence>
<protein>
    <submittedName>
        <fullName evidence="8">Uncharacterized protein</fullName>
    </submittedName>
</protein>
<evidence type="ECO:0000256" key="6">
    <source>
        <dbReference type="ARBA" id="ARBA00023204"/>
    </source>
</evidence>
<dbReference type="SMART" id="SM00671">
    <property type="entry name" value="SEL1"/>
    <property type="match status" value="6"/>
</dbReference>
<evidence type="ECO:0000256" key="5">
    <source>
        <dbReference type="ARBA" id="ARBA00022853"/>
    </source>
</evidence>
<dbReference type="Gene3D" id="1.25.40.10">
    <property type="entry name" value="Tetratricopeptide repeat domain"/>
    <property type="match status" value="3"/>
</dbReference>
<dbReference type="PANTHER" id="PTHR11102:SF147">
    <property type="entry name" value="SEL1L ADAPTOR SUBUNIT OF ERAD E3 UBIQUITIN LIGASE"/>
    <property type="match status" value="1"/>
</dbReference>
<keyword evidence="5" id="KW-0156">Chromatin regulator</keyword>
<dbReference type="VEuPathDB" id="AmoebaDB:NfTy_054940"/>
<dbReference type="InterPro" id="IPR019734">
    <property type="entry name" value="TPR_rpt"/>
</dbReference>
<dbReference type="GO" id="GO:0036503">
    <property type="term" value="P:ERAD pathway"/>
    <property type="evidence" value="ECO:0007669"/>
    <property type="project" value="TreeGrafter"/>
</dbReference>
<keyword evidence="3" id="KW-0158">Chromosome</keyword>
<dbReference type="GO" id="GO:0005789">
    <property type="term" value="C:endoplasmic reticulum membrane"/>
    <property type="evidence" value="ECO:0007669"/>
    <property type="project" value="TreeGrafter"/>
</dbReference>
<sequence>MKRYFRPSDTEGENSAINLDDEDLRIFLHYDSENETLKEEEPLPVEDHQHNLLMNRNNTTKKRKPNHIFECVDIFSQLTNDIFAHEIFQYLSLKFVLSSLRLVSKHANQVVLSYVLTFEFPLFFYPDLSAEKDHELVHGANIYLSDIPSNSTKDYLSLFENARRLFCNQGHGILYHLRDVNFSRLEALYFYDCSLDFTSVKYILKGSLLYVKFICFLVNRLGDDGARAVVEKLGHQLIGLAITNDCLTDRAAEFMISTALPSLTYLNLSNNSISETGFQQVLDISSLKILSIAFNDMNGDEISKGRCKLKFLNVAGNTFDYESLEDFSKIIYLSTDQNFVYGLNNHEYNGIIDNCIPDLFPMQLRELKYDKQAKGTVYYTQFMRCIKLNRILEANFFKKQSIINLKASQTPKTQYLIGKMHVLTKDYQKALAVLKNCLYRDAYYEIAELYFHGKGTEKDYSEALSYYLEYKNYKKKDHNSNKLPTNYQIGYCYYKEEGLKKAKLHLQKSKDNRRNKILGKIYYRENEFQLAYSYLKQCDTGASAYLLSKMFQKGKGVDVSLEKAYHYLLIAVGRRYSKAFYRLGKWYERGMSPILEKDIYKAIYYYDLARFRKSFYRLGMLYYHGEYGIEVNFNKAKHYLTQLPENCSILDAWICLGRIYQAENDMESAYIPYSRAASLGHKLVNRVIGEIDYYNGKYKSALSHLTKYLNEDEFCERVALKIARIYYHHTKDLQKSLTSYQIVDHLPEAQAAIGVFYSSLDDEDRKSIPYGQEKILNFLKMAAEHGYSQAQYHLALKYLEEKNAEQSLFWMKKAFETGSISRFELFTLCMKMGNIEQALYQLQHISNYSLSFFQKETITSHLYNAQQYNALMDWVHALPNHDELMNNKICLMFIKGQGVPKDLMKAIDILLFTFTNYLEYSELCQYLKSELNFQQLDKTSIEYALLKLIELQTAKVSREYIPFLFMKVLYQNNFSEYALKLLETRMQGTRERALRHIIHNDPLMAIHELLDPITHGILSYSLEETLNNFRDLCSTNEILKLFMNNQHQFKDSGHPMDKMAYEMFKNVGMEETGIDYLDRIAMTGNSFKKHEVATIYEYHLNNFSKAMYWYEQSGLPQSMYMISEMYRIGKGPVCKNVKKSVEILECIINNLTQQQIDYGYTLFYLASQCAKENGGLAIKFLERAIENGYGQTARHEKLRIASLYETLDMLEKAEQYYSDAIPFKNASEKFERLKKRKMTSNSQSSDVKKEETERFGDLILDVEE</sequence>
<dbReference type="InterPro" id="IPR001611">
    <property type="entry name" value="Leu-rich_rpt"/>
</dbReference>
<evidence type="ECO:0000313" key="8">
    <source>
        <dbReference type="EMBL" id="KAF0979380.1"/>
    </source>
</evidence>
<dbReference type="GO" id="GO:0006281">
    <property type="term" value="P:DNA repair"/>
    <property type="evidence" value="ECO:0007669"/>
    <property type="project" value="UniProtKB-KW"/>
</dbReference>
<dbReference type="GO" id="GO:0006325">
    <property type="term" value="P:chromatin organization"/>
    <property type="evidence" value="ECO:0007669"/>
    <property type="project" value="UniProtKB-KW"/>
</dbReference>
<dbReference type="InterPro" id="IPR050767">
    <property type="entry name" value="Sel1_AlgK"/>
</dbReference>
<comment type="similarity">
    <text evidence="7">Belongs to the sel-1 family.</text>
</comment>
<comment type="similarity">
    <text evidence="2">Belongs to the Tonsoku family.</text>
</comment>
<dbReference type="Proteomes" id="UP000444721">
    <property type="component" value="Unassembled WGS sequence"/>
</dbReference>
<dbReference type="Gene3D" id="3.80.10.10">
    <property type="entry name" value="Ribonuclease Inhibitor"/>
    <property type="match status" value="1"/>
</dbReference>
<evidence type="ECO:0000313" key="9">
    <source>
        <dbReference type="Proteomes" id="UP000444721"/>
    </source>
</evidence>
<dbReference type="InterPro" id="IPR011990">
    <property type="entry name" value="TPR-like_helical_dom_sf"/>
</dbReference>
<gene>
    <name evidence="8" type="ORF">FDP41_001723</name>
</gene>
<dbReference type="OrthoDB" id="272077at2759"/>
<name>A0A6A5C0K4_NAEFO</name>
<dbReference type="InterPro" id="IPR006597">
    <property type="entry name" value="Sel1-like"/>
</dbReference>
<dbReference type="PROSITE" id="PS51450">
    <property type="entry name" value="LRR"/>
    <property type="match status" value="1"/>
</dbReference>
<proteinExistence type="inferred from homology"/>
<evidence type="ECO:0000256" key="4">
    <source>
        <dbReference type="ARBA" id="ARBA00022763"/>
    </source>
</evidence>
<evidence type="ECO:0000256" key="7">
    <source>
        <dbReference type="ARBA" id="ARBA00038101"/>
    </source>
</evidence>
<comment type="subcellular location">
    <subcellularLocation>
        <location evidence="1">Chromosome</location>
    </subcellularLocation>
</comment>
<dbReference type="RefSeq" id="XP_044564093.1">
    <property type="nucleotide sequence ID" value="XM_044704839.1"/>
</dbReference>
<dbReference type="EMBL" id="VFQX01000027">
    <property type="protein sequence ID" value="KAF0979380.1"/>
    <property type="molecule type" value="Genomic_DNA"/>
</dbReference>
<comment type="caution">
    <text evidence="8">The sequence shown here is derived from an EMBL/GenBank/DDBJ whole genome shotgun (WGS) entry which is preliminary data.</text>
</comment>
<dbReference type="PANTHER" id="PTHR11102">
    <property type="entry name" value="SEL-1-LIKE PROTEIN"/>
    <property type="match status" value="1"/>
</dbReference>
<accession>A0A6A5C0K4</accession>
<keyword evidence="4" id="KW-0227">DNA damage</keyword>
<keyword evidence="6" id="KW-0234">DNA repair</keyword>
<keyword evidence="9" id="KW-1185">Reference proteome</keyword>
<organism evidence="8 9">
    <name type="scientific">Naegleria fowleri</name>
    <name type="common">Brain eating amoeba</name>
    <dbReference type="NCBI Taxonomy" id="5763"/>
    <lineage>
        <taxon>Eukaryota</taxon>
        <taxon>Discoba</taxon>
        <taxon>Heterolobosea</taxon>
        <taxon>Tetramitia</taxon>
        <taxon>Eutetramitia</taxon>
        <taxon>Vahlkampfiidae</taxon>
        <taxon>Naegleria</taxon>
    </lineage>
</organism>
<dbReference type="Pfam" id="PF08238">
    <property type="entry name" value="Sel1"/>
    <property type="match status" value="9"/>
</dbReference>
<dbReference type="AlphaFoldDB" id="A0A6A5C0K4"/>